<dbReference type="EMBL" id="JAUEMJ010000008">
    <property type="protein sequence ID" value="MDN3242540.1"/>
    <property type="molecule type" value="Genomic_DNA"/>
</dbReference>
<reference evidence="3" key="1">
    <citation type="submission" date="2023-06" db="EMBL/GenBank/DDBJ databases">
        <title>Gycomyces niveus sp.nov., a novel actinomycete isolated from soil in Shouguang.</title>
        <authorList>
            <person name="Yang X."/>
            <person name="Zhao J."/>
        </authorList>
    </citation>
    <scope>NUCLEOTIDE SEQUENCE</scope>
    <source>
        <strain evidence="3">NEAU C2</strain>
    </source>
</reference>
<evidence type="ECO:0000259" key="2">
    <source>
        <dbReference type="PROSITE" id="PS50943"/>
    </source>
</evidence>
<evidence type="ECO:0000256" key="1">
    <source>
        <dbReference type="SAM" id="Phobius"/>
    </source>
</evidence>
<evidence type="ECO:0000313" key="4">
    <source>
        <dbReference type="Proteomes" id="UP001171902"/>
    </source>
</evidence>
<organism evidence="3 4">
    <name type="scientific">Glycomyces tritici</name>
    <dbReference type="NCBI Taxonomy" id="2665176"/>
    <lineage>
        <taxon>Bacteria</taxon>
        <taxon>Bacillati</taxon>
        <taxon>Actinomycetota</taxon>
        <taxon>Actinomycetes</taxon>
        <taxon>Glycomycetales</taxon>
        <taxon>Glycomycetaceae</taxon>
        <taxon>Glycomyces</taxon>
    </lineage>
</organism>
<feature type="transmembrane region" description="Helical" evidence="1">
    <location>
        <begin position="628"/>
        <end position="651"/>
    </location>
</feature>
<accession>A0ABT7YV87</accession>
<dbReference type="PROSITE" id="PS50943">
    <property type="entry name" value="HTH_CROC1"/>
    <property type="match status" value="1"/>
</dbReference>
<dbReference type="Gene3D" id="1.10.260.40">
    <property type="entry name" value="lambda repressor-like DNA-binding domains"/>
    <property type="match status" value="1"/>
</dbReference>
<keyword evidence="1" id="KW-0472">Membrane</keyword>
<name>A0ABT7YV87_9ACTN</name>
<dbReference type="InterPro" id="IPR027417">
    <property type="entry name" value="P-loop_NTPase"/>
</dbReference>
<protein>
    <submittedName>
        <fullName evidence="3">Helix-turn-helix domain-containing protein</fullName>
    </submittedName>
</protein>
<feature type="domain" description="HTH cro/C1-type" evidence="2">
    <location>
        <begin position="9"/>
        <end position="63"/>
    </location>
</feature>
<dbReference type="InterPro" id="IPR007111">
    <property type="entry name" value="NACHT_NTPase"/>
</dbReference>
<dbReference type="RefSeq" id="WP_289959196.1">
    <property type="nucleotide sequence ID" value="NZ_JAUEMJ010000008.1"/>
</dbReference>
<gene>
    <name evidence="3" type="ORF">QWI33_22655</name>
</gene>
<feature type="transmembrane region" description="Helical" evidence="1">
    <location>
        <begin position="460"/>
        <end position="484"/>
    </location>
</feature>
<feature type="transmembrane region" description="Helical" evidence="1">
    <location>
        <begin position="543"/>
        <end position="560"/>
    </location>
</feature>
<keyword evidence="4" id="KW-1185">Reference proteome</keyword>
<dbReference type="SUPFAM" id="SSF47413">
    <property type="entry name" value="lambda repressor-like DNA-binding domains"/>
    <property type="match status" value="1"/>
</dbReference>
<dbReference type="SMART" id="SM00530">
    <property type="entry name" value="HTH_XRE"/>
    <property type="match status" value="1"/>
</dbReference>
<dbReference type="InterPro" id="IPR010982">
    <property type="entry name" value="Lambda_DNA-bd_dom_sf"/>
</dbReference>
<dbReference type="InterPro" id="IPR001387">
    <property type="entry name" value="Cro/C1-type_HTH"/>
</dbReference>
<dbReference type="Proteomes" id="UP001171902">
    <property type="component" value="Unassembled WGS sequence"/>
</dbReference>
<dbReference type="Gene3D" id="3.40.50.300">
    <property type="entry name" value="P-loop containing nucleotide triphosphate hydrolases"/>
    <property type="match status" value="1"/>
</dbReference>
<sequence>MSTPFGKQLRDLRSRAGLSQDRLMERSGVSVRMISRYENTEHLPKRDTAALLAEALELTPDEQADLLAAAGYRTGRAPEADGAPPRAEPLFKARLVEAADKLAAAVGGHWKREVEHRQVLDPDPLSIRWLTDADLSDHWENVLGLQTPGDHTPPDLDGELEQIVEVYRRVPSGRLVLLGRAGSGKTVLALRLVTGLLETRRSGEPVPVVFSLGSWDPAVDLRAWLTAQLLRDHPGLGQVLPDESTLAAALVENDLILPVMDGFDEIAGGLVSDPLEKLNRTARMPLVLTSRAAEYRAAVAKSDVLTAAACIRLTDLTVDDLARYLPRTTVRKSGDGTPLWQPLLDELRSEPRTEAGETLAAVFTTPLMVALARTIYSDTPTHDPAELLDETAFPTPDAVEAHLLGNLVPTVYRVRTEQRRFEPERAERWLGYLADHLNRLGEHDLAWWRLGTSMPRPTRVLAMALALGLVFAFADGVLAGLLLGFDPMQFTGGVVIDLAAGAAVGIAHGLLAKHRGAAFEPSGIQMRLRGARSGPRRNFARRFRIGFAAGVLLGLAYGATREIIRGLILGLDPNTVFELVIVNSLLLALVFGFSAGVTYMFLSLWERPLDLASVQSPAGLIRSSRRTVVVQALLFAPALAAVVPGTVWGLVELLQLLPPRFGEWHWSPWEGMILGLYAAGFGALGYVLGLTAWGQWAVFGRFWLPLTGRLPWAVPEFLDDAYRLGILRRSGVVYQFRHARLQDHLAASYRTAGRR</sequence>
<proteinExistence type="predicted"/>
<dbReference type="Pfam" id="PF13560">
    <property type="entry name" value="HTH_31"/>
    <property type="match status" value="1"/>
</dbReference>
<keyword evidence="1" id="KW-0812">Transmembrane</keyword>
<dbReference type="CDD" id="cd00093">
    <property type="entry name" value="HTH_XRE"/>
    <property type="match status" value="1"/>
</dbReference>
<dbReference type="SUPFAM" id="SSF52540">
    <property type="entry name" value="P-loop containing nucleoside triphosphate hydrolases"/>
    <property type="match status" value="1"/>
</dbReference>
<dbReference type="Pfam" id="PF05729">
    <property type="entry name" value="NACHT"/>
    <property type="match status" value="1"/>
</dbReference>
<feature type="transmembrane region" description="Helical" evidence="1">
    <location>
        <begin position="671"/>
        <end position="693"/>
    </location>
</feature>
<feature type="transmembrane region" description="Helical" evidence="1">
    <location>
        <begin position="580"/>
        <end position="602"/>
    </location>
</feature>
<evidence type="ECO:0000313" key="3">
    <source>
        <dbReference type="EMBL" id="MDN3242540.1"/>
    </source>
</evidence>
<keyword evidence="1" id="KW-1133">Transmembrane helix</keyword>
<comment type="caution">
    <text evidence="3">The sequence shown here is derived from an EMBL/GenBank/DDBJ whole genome shotgun (WGS) entry which is preliminary data.</text>
</comment>